<sequence length="103" mass="10703">MQFKVTSHWGEGYRAAVTVTNTGAVPLTDWHLTFQVTGATLHQPTDTGETAMSGDVVTVTPAAWRPALAAGAAVTFGFGFDGTLVAPAGCLFDGTPCELTYVP</sequence>
<organism evidence="2 3">
    <name type="scientific">Catenulispora yoronensis</name>
    <dbReference type="NCBI Taxonomy" id="450799"/>
    <lineage>
        <taxon>Bacteria</taxon>
        <taxon>Bacillati</taxon>
        <taxon>Actinomycetota</taxon>
        <taxon>Actinomycetes</taxon>
        <taxon>Catenulisporales</taxon>
        <taxon>Catenulisporaceae</taxon>
        <taxon>Catenulispora</taxon>
    </lineage>
</organism>
<dbReference type="Proteomes" id="UP001500751">
    <property type="component" value="Unassembled WGS sequence"/>
</dbReference>
<dbReference type="Gene3D" id="2.60.40.290">
    <property type="match status" value="1"/>
</dbReference>
<dbReference type="EMBL" id="BAAAQN010000037">
    <property type="protein sequence ID" value="GAA2044270.1"/>
    <property type="molecule type" value="Genomic_DNA"/>
</dbReference>
<feature type="domain" description="CBM2" evidence="1">
    <location>
        <begin position="1"/>
        <end position="100"/>
    </location>
</feature>
<dbReference type="InterPro" id="IPR008965">
    <property type="entry name" value="CBM2/CBM3_carb-bd_dom_sf"/>
</dbReference>
<dbReference type="Pfam" id="PF00553">
    <property type="entry name" value="CBM_2"/>
    <property type="match status" value="1"/>
</dbReference>
<comment type="caution">
    <text evidence="2">The sequence shown here is derived from an EMBL/GenBank/DDBJ whole genome shotgun (WGS) entry which is preliminary data.</text>
</comment>
<reference evidence="2 3" key="1">
    <citation type="journal article" date="2019" name="Int. J. Syst. Evol. Microbiol.">
        <title>The Global Catalogue of Microorganisms (GCM) 10K type strain sequencing project: providing services to taxonomists for standard genome sequencing and annotation.</title>
        <authorList>
            <consortium name="The Broad Institute Genomics Platform"/>
            <consortium name="The Broad Institute Genome Sequencing Center for Infectious Disease"/>
            <person name="Wu L."/>
            <person name="Ma J."/>
        </authorList>
    </citation>
    <scope>NUCLEOTIDE SEQUENCE [LARGE SCALE GENOMIC DNA]</scope>
    <source>
        <strain evidence="2 3">JCM 16014</strain>
    </source>
</reference>
<dbReference type="SMART" id="SM00637">
    <property type="entry name" value="CBD_II"/>
    <property type="match status" value="1"/>
</dbReference>
<gene>
    <name evidence="2" type="ORF">GCM10009839_54770</name>
</gene>
<dbReference type="SUPFAM" id="SSF49384">
    <property type="entry name" value="Carbohydrate-binding domain"/>
    <property type="match status" value="1"/>
</dbReference>
<accession>A0ABN2UWR6</accession>
<name>A0ABN2UWR6_9ACTN</name>
<dbReference type="InterPro" id="IPR012291">
    <property type="entry name" value="CBM2_carb-bd_dom_sf"/>
</dbReference>
<evidence type="ECO:0000259" key="1">
    <source>
        <dbReference type="PROSITE" id="PS51173"/>
    </source>
</evidence>
<proteinExistence type="predicted"/>
<keyword evidence="3" id="KW-1185">Reference proteome</keyword>
<evidence type="ECO:0000313" key="3">
    <source>
        <dbReference type="Proteomes" id="UP001500751"/>
    </source>
</evidence>
<dbReference type="PROSITE" id="PS51173">
    <property type="entry name" value="CBM2"/>
    <property type="match status" value="1"/>
</dbReference>
<evidence type="ECO:0000313" key="2">
    <source>
        <dbReference type="EMBL" id="GAA2044270.1"/>
    </source>
</evidence>
<protein>
    <recommendedName>
        <fullName evidence="1">CBM2 domain-containing protein</fullName>
    </recommendedName>
</protein>
<dbReference type="InterPro" id="IPR001919">
    <property type="entry name" value="CBD2"/>
</dbReference>